<organism evidence="1">
    <name type="scientific">Anguilla anguilla</name>
    <name type="common">European freshwater eel</name>
    <name type="synonym">Muraena anguilla</name>
    <dbReference type="NCBI Taxonomy" id="7936"/>
    <lineage>
        <taxon>Eukaryota</taxon>
        <taxon>Metazoa</taxon>
        <taxon>Chordata</taxon>
        <taxon>Craniata</taxon>
        <taxon>Vertebrata</taxon>
        <taxon>Euteleostomi</taxon>
        <taxon>Actinopterygii</taxon>
        <taxon>Neopterygii</taxon>
        <taxon>Teleostei</taxon>
        <taxon>Anguilliformes</taxon>
        <taxon>Anguillidae</taxon>
        <taxon>Anguilla</taxon>
    </lineage>
</organism>
<dbReference type="EMBL" id="GBXM01049443">
    <property type="protein sequence ID" value="JAH59134.1"/>
    <property type="molecule type" value="Transcribed_RNA"/>
</dbReference>
<evidence type="ECO:0000313" key="1">
    <source>
        <dbReference type="EMBL" id="JAH59134.1"/>
    </source>
</evidence>
<name>A0A0E9TZP0_ANGAN</name>
<dbReference type="EMBL" id="GBXM01032642">
    <property type="protein sequence ID" value="JAH75935.1"/>
    <property type="molecule type" value="Transcribed_RNA"/>
</dbReference>
<sequence length="41" mass="4746">MVFTRRAGLTKSRYLLQQKLTLHETARLCKGGPRMHCRAES</sequence>
<accession>A0A0E9TZP0</accession>
<reference evidence="1" key="2">
    <citation type="journal article" date="2015" name="Fish Shellfish Immunol.">
        <title>Early steps in the European eel (Anguilla anguilla)-Vibrio vulnificus interaction in the gills: Role of the RtxA13 toxin.</title>
        <authorList>
            <person name="Callol A."/>
            <person name="Pajuelo D."/>
            <person name="Ebbesson L."/>
            <person name="Teles M."/>
            <person name="MacKenzie S."/>
            <person name="Amaro C."/>
        </authorList>
    </citation>
    <scope>NUCLEOTIDE SEQUENCE</scope>
</reference>
<dbReference type="AlphaFoldDB" id="A0A0E9TZP0"/>
<dbReference type="EMBL" id="GBXM01045972">
    <property type="protein sequence ID" value="JAH62605.1"/>
    <property type="molecule type" value="Transcribed_RNA"/>
</dbReference>
<proteinExistence type="predicted"/>
<reference evidence="1" key="1">
    <citation type="submission" date="2014-11" db="EMBL/GenBank/DDBJ databases">
        <authorList>
            <person name="Amaro Gonzalez C."/>
        </authorList>
    </citation>
    <scope>NUCLEOTIDE SEQUENCE</scope>
</reference>
<protein>
    <submittedName>
        <fullName evidence="1">Uncharacterized protein</fullName>
    </submittedName>
</protein>